<proteinExistence type="predicted"/>
<reference evidence="1" key="1">
    <citation type="submission" date="2014-11" db="EMBL/GenBank/DDBJ databases">
        <authorList>
            <person name="Amaro Gonzalez C."/>
        </authorList>
    </citation>
    <scope>NUCLEOTIDE SEQUENCE</scope>
</reference>
<dbReference type="EMBL" id="GBXM01014345">
    <property type="protein sequence ID" value="JAH94232.1"/>
    <property type="molecule type" value="Transcribed_RNA"/>
</dbReference>
<accession>A0A0E9WV27</accession>
<reference evidence="1" key="2">
    <citation type="journal article" date="2015" name="Fish Shellfish Immunol.">
        <title>Early steps in the European eel (Anguilla anguilla)-Vibrio vulnificus interaction in the gills: Role of the RtxA13 toxin.</title>
        <authorList>
            <person name="Callol A."/>
            <person name="Pajuelo D."/>
            <person name="Ebbesson L."/>
            <person name="Teles M."/>
            <person name="MacKenzie S."/>
            <person name="Amaro C."/>
        </authorList>
    </citation>
    <scope>NUCLEOTIDE SEQUENCE</scope>
</reference>
<sequence length="63" mass="7297">MYIIFVFMHQVENLLYKVRCHIYTPADQLLKYLVDLLITADSVNFYSVESNLQTIGQLASPSK</sequence>
<name>A0A0E9WV27_ANGAN</name>
<evidence type="ECO:0000313" key="1">
    <source>
        <dbReference type="EMBL" id="JAH94232.1"/>
    </source>
</evidence>
<organism evidence="1">
    <name type="scientific">Anguilla anguilla</name>
    <name type="common">European freshwater eel</name>
    <name type="synonym">Muraena anguilla</name>
    <dbReference type="NCBI Taxonomy" id="7936"/>
    <lineage>
        <taxon>Eukaryota</taxon>
        <taxon>Metazoa</taxon>
        <taxon>Chordata</taxon>
        <taxon>Craniata</taxon>
        <taxon>Vertebrata</taxon>
        <taxon>Euteleostomi</taxon>
        <taxon>Actinopterygii</taxon>
        <taxon>Neopterygii</taxon>
        <taxon>Teleostei</taxon>
        <taxon>Anguilliformes</taxon>
        <taxon>Anguillidae</taxon>
        <taxon>Anguilla</taxon>
    </lineage>
</organism>
<dbReference type="AlphaFoldDB" id="A0A0E9WV27"/>
<protein>
    <submittedName>
        <fullName evidence="1">Uncharacterized protein</fullName>
    </submittedName>
</protein>